<evidence type="ECO:0000313" key="1">
    <source>
        <dbReference type="EMBL" id="KAE9388377.1"/>
    </source>
</evidence>
<gene>
    <name evidence="1" type="ORF">BT96DRAFT_1004244</name>
</gene>
<sequence>MADKSCAKSNSSEAPSQCEPQYALHKGEIGFNMDDHRAIAGNTTILSYDEVCQWACKAELIDCECGCHDYIDYLCSPVLSPCESVIKGFSPGPARDHRILQILRAGHRPDFDNYVRVHQPDLLKQHEWATEIIREYREGMAIVEKIQANAIIYQELLRKDPEEHMRDVDEDIVSV</sequence>
<reference evidence="1" key="1">
    <citation type="journal article" date="2019" name="Environ. Microbiol.">
        <title>Fungal ecological strategies reflected in gene transcription - a case study of two litter decomposers.</title>
        <authorList>
            <person name="Barbi F."/>
            <person name="Kohler A."/>
            <person name="Barry K."/>
            <person name="Baskaran P."/>
            <person name="Daum C."/>
            <person name="Fauchery L."/>
            <person name="Ihrmark K."/>
            <person name="Kuo A."/>
            <person name="LaButti K."/>
            <person name="Lipzen A."/>
            <person name="Morin E."/>
            <person name="Grigoriev I.V."/>
            <person name="Henrissat B."/>
            <person name="Lindahl B."/>
            <person name="Martin F."/>
        </authorList>
    </citation>
    <scope>NUCLEOTIDE SEQUENCE</scope>
    <source>
        <strain evidence="1">JB14</strain>
    </source>
</reference>
<dbReference type="Proteomes" id="UP000799118">
    <property type="component" value="Unassembled WGS sequence"/>
</dbReference>
<name>A0A6A4GT90_9AGAR</name>
<accession>A0A6A4GT90</accession>
<dbReference type="EMBL" id="ML769747">
    <property type="protein sequence ID" value="KAE9388377.1"/>
    <property type="molecule type" value="Genomic_DNA"/>
</dbReference>
<proteinExistence type="predicted"/>
<protein>
    <submittedName>
        <fullName evidence="1">Uncharacterized protein</fullName>
    </submittedName>
</protein>
<dbReference type="AlphaFoldDB" id="A0A6A4GT90"/>
<evidence type="ECO:0000313" key="2">
    <source>
        <dbReference type="Proteomes" id="UP000799118"/>
    </source>
</evidence>
<organism evidence="1 2">
    <name type="scientific">Gymnopus androsaceus JB14</name>
    <dbReference type="NCBI Taxonomy" id="1447944"/>
    <lineage>
        <taxon>Eukaryota</taxon>
        <taxon>Fungi</taxon>
        <taxon>Dikarya</taxon>
        <taxon>Basidiomycota</taxon>
        <taxon>Agaricomycotina</taxon>
        <taxon>Agaricomycetes</taxon>
        <taxon>Agaricomycetidae</taxon>
        <taxon>Agaricales</taxon>
        <taxon>Marasmiineae</taxon>
        <taxon>Omphalotaceae</taxon>
        <taxon>Gymnopus</taxon>
    </lineage>
</organism>
<keyword evidence="2" id="KW-1185">Reference proteome</keyword>